<sequence length="170" mass="18793">MSGQPPPTELQLMLGTVAGFQPGSVKDCSDIQVDRPLVKDYIIGRFNRIMEKKMDAGDIQIAKTFEISCGSEQKEVFEWECKKYMTTKSFQEGTKGTYGQVICCDELKFCSGPFYTQIWFFAVCGGVALLLIAVIGIVVFFLCCRKKRGGGSNGGSMMKSSKNSTKKSMK</sequence>
<feature type="region of interest" description="Disordered" evidence="1">
    <location>
        <begin position="149"/>
        <end position="170"/>
    </location>
</feature>
<dbReference type="EMBL" id="PDUG01000002">
    <property type="protein sequence ID" value="PIC49416.1"/>
    <property type="molecule type" value="Genomic_DNA"/>
</dbReference>
<accession>A0A2G5VCX7</accession>
<keyword evidence="2" id="KW-1133">Transmembrane helix</keyword>
<dbReference type="OrthoDB" id="10356155at2759"/>
<keyword evidence="2" id="KW-0472">Membrane</keyword>
<dbReference type="AlphaFoldDB" id="A0A2G5VCX7"/>
<keyword evidence="4" id="KW-1185">Reference proteome</keyword>
<reference evidence="4" key="1">
    <citation type="submission" date="2017-10" db="EMBL/GenBank/DDBJ databases">
        <title>Rapid genome shrinkage in a self-fertile nematode reveals novel sperm competition proteins.</title>
        <authorList>
            <person name="Yin D."/>
            <person name="Schwarz E.M."/>
            <person name="Thomas C.G."/>
            <person name="Felde R.L."/>
            <person name="Korf I.F."/>
            <person name="Cutter A.D."/>
            <person name="Schartner C.M."/>
            <person name="Ralston E.J."/>
            <person name="Meyer B.J."/>
            <person name="Haag E.S."/>
        </authorList>
    </citation>
    <scope>NUCLEOTIDE SEQUENCE [LARGE SCALE GENOMIC DNA]</scope>
    <source>
        <strain evidence="4">JU1422</strain>
    </source>
</reference>
<comment type="caution">
    <text evidence="3">The sequence shown here is derived from an EMBL/GenBank/DDBJ whole genome shotgun (WGS) entry which is preliminary data.</text>
</comment>
<evidence type="ECO:0000256" key="2">
    <source>
        <dbReference type="SAM" id="Phobius"/>
    </source>
</evidence>
<evidence type="ECO:0000313" key="3">
    <source>
        <dbReference type="EMBL" id="PIC49416.1"/>
    </source>
</evidence>
<name>A0A2G5VCX7_9PELO</name>
<evidence type="ECO:0000256" key="1">
    <source>
        <dbReference type="SAM" id="MobiDB-lite"/>
    </source>
</evidence>
<evidence type="ECO:0000313" key="4">
    <source>
        <dbReference type="Proteomes" id="UP000230233"/>
    </source>
</evidence>
<feature type="transmembrane region" description="Helical" evidence="2">
    <location>
        <begin position="118"/>
        <end position="143"/>
    </location>
</feature>
<organism evidence="3 4">
    <name type="scientific">Caenorhabditis nigoni</name>
    <dbReference type="NCBI Taxonomy" id="1611254"/>
    <lineage>
        <taxon>Eukaryota</taxon>
        <taxon>Metazoa</taxon>
        <taxon>Ecdysozoa</taxon>
        <taxon>Nematoda</taxon>
        <taxon>Chromadorea</taxon>
        <taxon>Rhabditida</taxon>
        <taxon>Rhabditina</taxon>
        <taxon>Rhabditomorpha</taxon>
        <taxon>Rhabditoidea</taxon>
        <taxon>Rhabditidae</taxon>
        <taxon>Peloderinae</taxon>
        <taxon>Caenorhabditis</taxon>
    </lineage>
</organism>
<proteinExistence type="predicted"/>
<keyword evidence="2" id="KW-0812">Transmembrane</keyword>
<dbReference type="Proteomes" id="UP000230233">
    <property type="component" value="Chromosome II"/>
</dbReference>
<gene>
    <name evidence="3" type="primary">Cnig_chr_II.g8034</name>
    <name evidence="3" type="ORF">B9Z55_008034</name>
</gene>
<protein>
    <submittedName>
        <fullName evidence="3">Uncharacterized protein</fullName>
    </submittedName>
</protein>